<evidence type="ECO:0000313" key="3">
    <source>
        <dbReference type="Proteomes" id="UP000031197"/>
    </source>
</evidence>
<dbReference type="OrthoDB" id="1117124at2"/>
<dbReference type="AlphaFoldDB" id="A0A0B3Y5Y9"/>
<feature type="transmembrane region" description="Helical" evidence="1">
    <location>
        <begin position="245"/>
        <end position="264"/>
    </location>
</feature>
<dbReference type="PANTHER" id="PTHR23526">
    <property type="entry name" value="INTEGRAL MEMBRANE TRANSPORT PROTEIN-RELATED"/>
    <property type="match status" value="1"/>
</dbReference>
<feature type="transmembrane region" description="Helical" evidence="1">
    <location>
        <begin position="137"/>
        <end position="159"/>
    </location>
</feature>
<sequence length="384" mass="41309">MKEKNLLVAGLSLNKLADLLISAKTTLTAILVSVGAPIWMVGWLVPIRESGALLPQVFISIYLRKHTQRHVVWRVGMMVQAFSVLVMLLSVVYFSGFTAGALLLFALVLLSLGRSACSLTVKDMEADVAKKGERGNLIGIASTVSGVVTLAIAIPLVIFDEALSSNVLLFILGGSLLSFVLTLICVWPVKTHVDTGRDEGQALNVNFDSTVYKFIFVRGLFVHSALVAPYFMIERSEDAKELLPIYIGAEALAALLSSIIWGKVADKSARLTLQLSGVLALSACGALLFLESTSIITSAILFFLLSIAHTGVRTGRKTYSLDVKDGHERTELVGFSNTAIGIVLLSFGALYAALTPVLPFSVVYIMTGMLLIAIVMTFILPSEK</sequence>
<feature type="transmembrane region" description="Helical" evidence="1">
    <location>
        <begin position="165"/>
        <end position="189"/>
    </location>
</feature>
<proteinExistence type="predicted"/>
<accession>A0A0B3Y5Y9</accession>
<dbReference type="EMBL" id="JWLW01000067">
    <property type="protein sequence ID" value="KHT44148.1"/>
    <property type="molecule type" value="Genomic_DNA"/>
</dbReference>
<protein>
    <submittedName>
        <fullName evidence="2">MFS transporter permease</fullName>
    </submittedName>
</protein>
<dbReference type="PANTHER" id="PTHR23526:SF2">
    <property type="entry name" value="MAJOR FACILITATOR SUPERFAMILY (MFS) PROFILE DOMAIN-CONTAINING PROTEIN"/>
    <property type="match status" value="1"/>
</dbReference>
<dbReference type="SUPFAM" id="SSF103473">
    <property type="entry name" value="MFS general substrate transporter"/>
    <property type="match status" value="1"/>
</dbReference>
<feature type="transmembrane region" description="Helical" evidence="1">
    <location>
        <begin position="27"/>
        <end position="45"/>
    </location>
</feature>
<keyword evidence="1" id="KW-0812">Transmembrane</keyword>
<feature type="transmembrane region" description="Helical" evidence="1">
    <location>
        <begin position="360"/>
        <end position="380"/>
    </location>
</feature>
<feature type="transmembrane region" description="Helical" evidence="1">
    <location>
        <begin position="71"/>
        <end position="93"/>
    </location>
</feature>
<keyword evidence="1" id="KW-1133">Transmembrane helix</keyword>
<evidence type="ECO:0000256" key="1">
    <source>
        <dbReference type="SAM" id="Phobius"/>
    </source>
</evidence>
<gene>
    <name evidence="2" type="ORF">RJ41_18115</name>
</gene>
<organism evidence="2 3">
    <name type="scientific">Alteromonas marina</name>
    <dbReference type="NCBI Taxonomy" id="203795"/>
    <lineage>
        <taxon>Bacteria</taxon>
        <taxon>Pseudomonadati</taxon>
        <taxon>Pseudomonadota</taxon>
        <taxon>Gammaproteobacteria</taxon>
        <taxon>Alteromonadales</taxon>
        <taxon>Alteromonadaceae</taxon>
        <taxon>Alteromonas/Salinimonas group</taxon>
        <taxon>Alteromonas</taxon>
    </lineage>
</organism>
<comment type="caution">
    <text evidence="2">The sequence shown here is derived from an EMBL/GenBank/DDBJ whole genome shotgun (WGS) entry which is preliminary data.</text>
</comment>
<reference evidence="2 3" key="1">
    <citation type="submission" date="2014-12" db="EMBL/GenBank/DDBJ databases">
        <title>Genome sequencing of Alteromonas marina AD001.</title>
        <authorList>
            <person name="Adrian T.G.S."/>
            <person name="Chan K.G."/>
        </authorList>
    </citation>
    <scope>NUCLEOTIDE SEQUENCE [LARGE SCALE GENOMIC DNA]</scope>
    <source>
        <strain evidence="2 3">AD001</strain>
    </source>
</reference>
<dbReference type="Gene3D" id="1.20.1250.20">
    <property type="entry name" value="MFS general substrate transporter like domains"/>
    <property type="match status" value="1"/>
</dbReference>
<feature type="transmembrane region" description="Helical" evidence="1">
    <location>
        <begin position="295"/>
        <end position="312"/>
    </location>
</feature>
<keyword evidence="3" id="KW-1185">Reference proteome</keyword>
<feature type="transmembrane region" description="Helical" evidence="1">
    <location>
        <begin position="99"/>
        <end position="117"/>
    </location>
</feature>
<dbReference type="Proteomes" id="UP000031197">
    <property type="component" value="Unassembled WGS sequence"/>
</dbReference>
<evidence type="ECO:0000313" key="2">
    <source>
        <dbReference type="EMBL" id="KHT44148.1"/>
    </source>
</evidence>
<keyword evidence="1" id="KW-0472">Membrane</keyword>
<feature type="transmembrane region" description="Helical" evidence="1">
    <location>
        <begin position="210"/>
        <end position="233"/>
    </location>
</feature>
<dbReference type="InterPro" id="IPR052528">
    <property type="entry name" value="Sugar_transport-like"/>
</dbReference>
<feature type="transmembrane region" description="Helical" evidence="1">
    <location>
        <begin position="332"/>
        <end position="354"/>
    </location>
</feature>
<dbReference type="InterPro" id="IPR036259">
    <property type="entry name" value="MFS_trans_sf"/>
</dbReference>
<name>A0A0B3Y5Y9_9ALTE</name>
<feature type="transmembrane region" description="Helical" evidence="1">
    <location>
        <begin position="271"/>
        <end position="289"/>
    </location>
</feature>
<dbReference type="RefSeq" id="WP_039223841.1">
    <property type="nucleotide sequence ID" value="NZ_JWLW01000067.1"/>
</dbReference>